<proteinExistence type="predicted"/>
<evidence type="ECO:0000313" key="2">
    <source>
        <dbReference type="EMBL" id="KKL14512.1"/>
    </source>
</evidence>
<dbReference type="EMBL" id="LAZR01040427">
    <property type="protein sequence ID" value="KKL14512.1"/>
    <property type="molecule type" value="Genomic_DNA"/>
</dbReference>
<organism evidence="2">
    <name type="scientific">marine sediment metagenome</name>
    <dbReference type="NCBI Taxonomy" id="412755"/>
    <lineage>
        <taxon>unclassified sequences</taxon>
        <taxon>metagenomes</taxon>
        <taxon>ecological metagenomes</taxon>
    </lineage>
</organism>
<sequence length="77" mass="9128">RDKQTSQSKSKESWRMMGSWVIAFLMLILEVIYLTDNWEDASSLRLLTISLIVMLFITMSLVIFINNERRNMKGERK</sequence>
<evidence type="ECO:0000256" key="1">
    <source>
        <dbReference type="SAM" id="Phobius"/>
    </source>
</evidence>
<dbReference type="AlphaFoldDB" id="A0A0F9BL03"/>
<feature type="non-terminal residue" evidence="2">
    <location>
        <position position="1"/>
    </location>
</feature>
<accession>A0A0F9BL03</accession>
<keyword evidence="1" id="KW-0812">Transmembrane</keyword>
<feature type="transmembrane region" description="Helical" evidence="1">
    <location>
        <begin position="12"/>
        <end position="34"/>
    </location>
</feature>
<protein>
    <submittedName>
        <fullName evidence="2">Uncharacterized protein</fullName>
    </submittedName>
</protein>
<comment type="caution">
    <text evidence="2">The sequence shown here is derived from an EMBL/GenBank/DDBJ whole genome shotgun (WGS) entry which is preliminary data.</text>
</comment>
<keyword evidence="1" id="KW-1133">Transmembrane helix</keyword>
<feature type="transmembrane region" description="Helical" evidence="1">
    <location>
        <begin position="46"/>
        <end position="67"/>
    </location>
</feature>
<keyword evidence="1" id="KW-0472">Membrane</keyword>
<name>A0A0F9BL03_9ZZZZ</name>
<gene>
    <name evidence="2" type="ORF">LCGC14_2514870</name>
</gene>
<reference evidence="2" key="1">
    <citation type="journal article" date="2015" name="Nature">
        <title>Complex archaea that bridge the gap between prokaryotes and eukaryotes.</title>
        <authorList>
            <person name="Spang A."/>
            <person name="Saw J.H."/>
            <person name="Jorgensen S.L."/>
            <person name="Zaremba-Niedzwiedzka K."/>
            <person name="Martijn J."/>
            <person name="Lind A.E."/>
            <person name="van Eijk R."/>
            <person name="Schleper C."/>
            <person name="Guy L."/>
            <person name="Ettema T.J."/>
        </authorList>
    </citation>
    <scope>NUCLEOTIDE SEQUENCE</scope>
</reference>